<dbReference type="AlphaFoldDB" id="A0A7J4XDG9"/>
<keyword evidence="1" id="KW-0732">Signal</keyword>
<feature type="signal peptide" evidence="1">
    <location>
        <begin position="1"/>
        <end position="20"/>
    </location>
</feature>
<evidence type="ECO:0008006" key="4">
    <source>
        <dbReference type="Google" id="ProtNLM"/>
    </source>
</evidence>
<dbReference type="Proteomes" id="UP000422221">
    <property type="component" value="Unassembled WGS sequence"/>
</dbReference>
<organism evidence="2 3">
    <name type="scientific">Bacteroides salyersiae</name>
    <dbReference type="NCBI Taxonomy" id="291644"/>
    <lineage>
        <taxon>Bacteria</taxon>
        <taxon>Pseudomonadati</taxon>
        <taxon>Bacteroidota</taxon>
        <taxon>Bacteroidia</taxon>
        <taxon>Bacteroidales</taxon>
        <taxon>Bacteroidaceae</taxon>
        <taxon>Bacteroides</taxon>
    </lineage>
</organism>
<evidence type="ECO:0000313" key="3">
    <source>
        <dbReference type="Proteomes" id="UP000422221"/>
    </source>
</evidence>
<gene>
    <name evidence="2" type="ORF">F3F73_20700</name>
</gene>
<comment type="caution">
    <text evidence="2">The sequence shown here is derived from an EMBL/GenBank/DDBJ whole genome shotgun (WGS) entry which is preliminary data.</text>
</comment>
<dbReference type="RefSeq" id="WP_005933583.1">
    <property type="nucleotide sequence ID" value="NZ_CABKSE010000003.1"/>
</dbReference>
<sequence>MKRFYFQTTVALLVSLLLLACDDKNKNYPTDYVGFEHSMQSHFYSKSDKEETIEVKVIAVDKKKEDREVKLSINRSAIPGIGVVCKLNNDRLIIKAGKKEAKATITLFPGKAIKGEIIQIVCTPLWEGGQTSKMSIELIPK</sequence>
<dbReference type="EMBL" id="VWMK01000027">
    <property type="protein sequence ID" value="KAA3758366.1"/>
    <property type="molecule type" value="Genomic_DNA"/>
</dbReference>
<protein>
    <recommendedName>
        <fullName evidence="4">Lipoprotein</fullName>
    </recommendedName>
</protein>
<feature type="chain" id="PRO_5029473065" description="Lipoprotein" evidence="1">
    <location>
        <begin position="21"/>
        <end position="141"/>
    </location>
</feature>
<reference evidence="2 3" key="1">
    <citation type="journal article" date="2019" name="Nat. Med.">
        <title>A library of human gut bacterial isolates paired with longitudinal multiomics data enables mechanistic microbiome research.</title>
        <authorList>
            <person name="Poyet M."/>
            <person name="Groussin M."/>
            <person name="Gibbons S.M."/>
            <person name="Avila-Pacheco J."/>
            <person name="Jiang X."/>
            <person name="Kearney S.M."/>
            <person name="Perrotta A.R."/>
            <person name="Berdy B."/>
            <person name="Zhao S."/>
            <person name="Lieberman T.D."/>
            <person name="Swanson P.K."/>
            <person name="Smith M."/>
            <person name="Roesemann S."/>
            <person name="Alexander J.E."/>
            <person name="Rich S.A."/>
            <person name="Livny J."/>
            <person name="Vlamakis H."/>
            <person name="Clish C."/>
            <person name="Bullock K."/>
            <person name="Deik A."/>
            <person name="Scott J."/>
            <person name="Pierce K.A."/>
            <person name="Xavier R.J."/>
            <person name="Alm E.J."/>
        </authorList>
    </citation>
    <scope>NUCLEOTIDE SEQUENCE [LARGE SCALE GENOMIC DNA]</scope>
    <source>
        <strain evidence="2 3">BIOML-A10</strain>
    </source>
</reference>
<proteinExistence type="predicted"/>
<accession>A0A7J4XDG9</accession>
<evidence type="ECO:0000313" key="2">
    <source>
        <dbReference type="EMBL" id="KAA3758366.1"/>
    </source>
</evidence>
<name>A0A7J4XDG9_9BACE</name>
<dbReference type="PROSITE" id="PS51257">
    <property type="entry name" value="PROKAR_LIPOPROTEIN"/>
    <property type="match status" value="1"/>
</dbReference>
<dbReference type="GeneID" id="93114239"/>
<evidence type="ECO:0000256" key="1">
    <source>
        <dbReference type="SAM" id="SignalP"/>
    </source>
</evidence>